<sequence length="164" mass="18671">MSEAEVNQWDELSQFLLFKRKLTEPIATNGSLLKGFMFAIGWRECSMKNKQFGIYGSLGRIKDTKDEWQNQGANLRLVGCILGQSLQYVGDKLFQKMKTCYISLGAPSFDQVNYKAANQGVFEFASTFTFTMNGFTILPHVDKDALFYASGWWFEADKRTGIIK</sequence>
<reference evidence="2" key="1">
    <citation type="submission" date="2021-03" db="EMBL/GenBank/DDBJ databases">
        <title>Draft genome sequence of rust myrtle Austropuccinia psidii MF-1, a brazilian biotype.</title>
        <authorList>
            <person name="Quecine M.C."/>
            <person name="Pachon D.M.R."/>
            <person name="Bonatelli M.L."/>
            <person name="Correr F.H."/>
            <person name="Franceschini L.M."/>
            <person name="Leite T.F."/>
            <person name="Margarido G.R.A."/>
            <person name="Almeida C.A."/>
            <person name="Ferrarezi J.A."/>
            <person name="Labate C.A."/>
        </authorList>
    </citation>
    <scope>NUCLEOTIDE SEQUENCE</scope>
    <source>
        <strain evidence="2">MF-1</strain>
    </source>
</reference>
<feature type="domain" description="Tet-like 2OG-Fe(II) oxygenase" evidence="1">
    <location>
        <begin position="3"/>
        <end position="163"/>
    </location>
</feature>
<evidence type="ECO:0000313" key="3">
    <source>
        <dbReference type="Proteomes" id="UP000765509"/>
    </source>
</evidence>
<keyword evidence="3" id="KW-1185">Reference proteome</keyword>
<organism evidence="2 3">
    <name type="scientific">Austropuccinia psidii MF-1</name>
    <dbReference type="NCBI Taxonomy" id="1389203"/>
    <lineage>
        <taxon>Eukaryota</taxon>
        <taxon>Fungi</taxon>
        <taxon>Dikarya</taxon>
        <taxon>Basidiomycota</taxon>
        <taxon>Pucciniomycotina</taxon>
        <taxon>Pucciniomycetes</taxon>
        <taxon>Pucciniales</taxon>
        <taxon>Sphaerophragmiaceae</taxon>
        <taxon>Austropuccinia</taxon>
    </lineage>
</organism>
<dbReference type="Pfam" id="PF20515">
    <property type="entry name" value="2OG-FeII_Oxy_6"/>
    <property type="match status" value="1"/>
</dbReference>
<dbReference type="InterPro" id="IPR046798">
    <property type="entry name" value="2OG-FeII_Oxy_6"/>
</dbReference>
<gene>
    <name evidence="2" type="ORF">O181_086722</name>
</gene>
<evidence type="ECO:0000259" key="1">
    <source>
        <dbReference type="Pfam" id="PF20515"/>
    </source>
</evidence>
<dbReference type="AlphaFoldDB" id="A0A9Q3G046"/>
<protein>
    <recommendedName>
        <fullName evidence="1">Tet-like 2OG-Fe(II) oxygenase domain-containing protein</fullName>
    </recommendedName>
</protein>
<comment type="caution">
    <text evidence="2">The sequence shown here is derived from an EMBL/GenBank/DDBJ whole genome shotgun (WGS) entry which is preliminary data.</text>
</comment>
<evidence type="ECO:0000313" key="2">
    <source>
        <dbReference type="EMBL" id="MBW0547007.1"/>
    </source>
</evidence>
<dbReference type="EMBL" id="AVOT02052050">
    <property type="protein sequence ID" value="MBW0547007.1"/>
    <property type="molecule type" value="Genomic_DNA"/>
</dbReference>
<dbReference type="Proteomes" id="UP000765509">
    <property type="component" value="Unassembled WGS sequence"/>
</dbReference>
<name>A0A9Q3G046_9BASI</name>
<accession>A0A9Q3G046</accession>
<proteinExistence type="predicted"/>